<gene>
    <name evidence="1" type="ORF">IZU98_08020</name>
</gene>
<reference evidence="1 2" key="1">
    <citation type="submission" date="2020-11" db="EMBL/GenBank/DDBJ databases">
        <title>Pseudomonas fulva producing VIM-24.</title>
        <authorList>
            <person name="Liu S."/>
        </authorList>
    </citation>
    <scope>NUCLEOTIDE SEQUENCE [LARGE SCALE GENOMIC DNA]</scope>
    <source>
        <strain evidence="1 2">ZDHY414</strain>
    </source>
</reference>
<proteinExistence type="predicted"/>
<dbReference type="AlphaFoldDB" id="A0A7S9Q504"/>
<accession>A0A7S9Q504</accession>
<dbReference type="RefSeq" id="WP_196110560.1">
    <property type="nucleotide sequence ID" value="NZ_CP064943.1"/>
</dbReference>
<protein>
    <submittedName>
        <fullName evidence="1">Uncharacterized protein</fullName>
    </submittedName>
</protein>
<dbReference type="EMBL" id="CP064946">
    <property type="protein sequence ID" value="QPH50632.1"/>
    <property type="molecule type" value="Genomic_DNA"/>
</dbReference>
<name>A0A7S9Q504_9PSED</name>
<evidence type="ECO:0000313" key="2">
    <source>
        <dbReference type="Proteomes" id="UP000594430"/>
    </source>
</evidence>
<sequence>MQKELNLVELLAITAPTMSDAFKGAISSSETSHQEKLMLALLSQCGEHLETLGLALGIWFSPIGAQIVFSAFHNNDA</sequence>
<organism evidence="1 2">
    <name type="scientific">Pseudomonas fulva</name>
    <dbReference type="NCBI Taxonomy" id="47880"/>
    <lineage>
        <taxon>Bacteria</taxon>
        <taxon>Pseudomonadati</taxon>
        <taxon>Pseudomonadota</taxon>
        <taxon>Gammaproteobacteria</taxon>
        <taxon>Pseudomonadales</taxon>
        <taxon>Pseudomonadaceae</taxon>
        <taxon>Pseudomonas</taxon>
    </lineage>
</organism>
<dbReference type="Proteomes" id="UP000594430">
    <property type="component" value="Chromosome"/>
</dbReference>
<evidence type="ECO:0000313" key="1">
    <source>
        <dbReference type="EMBL" id="QPH50632.1"/>
    </source>
</evidence>